<dbReference type="GO" id="GO:0006338">
    <property type="term" value="P:chromatin remodeling"/>
    <property type="evidence" value="ECO:0007669"/>
    <property type="project" value="UniProtKB-ARBA"/>
</dbReference>
<feature type="compositionally biased region" description="Polar residues" evidence="9">
    <location>
        <begin position="42"/>
        <end position="53"/>
    </location>
</feature>
<feature type="compositionally biased region" description="Basic and acidic residues" evidence="9">
    <location>
        <begin position="86"/>
        <end position="97"/>
    </location>
</feature>
<dbReference type="Gene3D" id="1.10.10.41">
    <property type="entry name" value="Yeast DNA topoisomerase - domain 1"/>
    <property type="match status" value="1"/>
</dbReference>
<dbReference type="SUPFAM" id="SSF56349">
    <property type="entry name" value="DNA breaking-rejoining enzymes"/>
    <property type="match status" value="1"/>
</dbReference>
<dbReference type="GO" id="GO:0007059">
    <property type="term" value="P:chromosome segregation"/>
    <property type="evidence" value="ECO:0007669"/>
    <property type="project" value="TreeGrafter"/>
</dbReference>
<dbReference type="CDD" id="cd00659">
    <property type="entry name" value="Topo_IB_C"/>
    <property type="match status" value="1"/>
</dbReference>
<dbReference type="InterPro" id="IPR014711">
    <property type="entry name" value="TopoI_cat_a-hlx-sub_euk"/>
</dbReference>
<evidence type="ECO:0000313" key="12">
    <source>
        <dbReference type="Proteomes" id="UP000698800"/>
    </source>
</evidence>
<comment type="catalytic activity">
    <reaction evidence="1 6 7">
        <text>ATP-independent breakage of single-stranded DNA, followed by passage and rejoining.</text>
        <dbReference type="EC" id="5.6.2.1"/>
    </reaction>
</comment>
<keyword evidence="3 6" id="KW-0799">Topoisomerase</keyword>
<dbReference type="PROSITE" id="PS52038">
    <property type="entry name" value="TOPO_IB_2"/>
    <property type="match status" value="1"/>
</dbReference>
<dbReference type="GO" id="GO:0005730">
    <property type="term" value="C:nucleolus"/>
    <property type="evidence" value="ECO:0007669"/>
    <property type="project" value="TreeGrafter"/>
</dbReference>
<evidence type="ECO:0000256" key="7">
    <source>
        <dbReference type="RuleBase" id="RU365101"/>
    </source>
</evidence>
<reference evidence="11" key="1">
    <citation type="submission" date="2021-03" db="EMBL/GenBank/DDBJ databases">
        <title>Comparative genomics and phylogenomic investigation of the class Geoglossomycetes provide insights into ecological specialization and systematics.</title>
        <authorList>
            <person name="Melie T."/>
            <person name="Pirro S."/>
            <person name="Miller A.N."/>
            <person name="Quandt A."/>
        </authorList>
    </citation>
    <scope>NUCLEOTIDE SEQUENCE</scope>
    <source>
        <strain evidence="11">GBOQ0MN5Z8</strain>
    </source>
</reference>
<dbReference type="GO" id="GO:0006260">
    <property type="term" value="P:DNA replication"/>
    <property type="evidence" value="ECO:0007669"/>
    <property type="project" value="TreeGrafter"/>
</dbReference>
<dbReference type="InterPro" id="IPR013030">
    <property type="entry name" value="DNA_topo_DNA_db_N_dom2"/>
</dbReference>
<evidence type="ECO:0000256" key="3">
    <source>
        <dbReference type="ARBA" id="ARBA00023029"/>
    </source>
</evidence>
<comment type="caution">
    <text evidence="11">The sequence shown here is derived from an EMBL/GenBank/DDBJ whole genome shotgun (WGS) entry which is preliminary data.</text>
</comment>
<dbReference type="FunFam" id="3.90.15.10:FF:000002">
    <property type="entry name" value="DNA topoisomerase I"/>
    <property type="match status" value="1"/>
</dbReference>
<dbReference type="InterPro" id="IPR008336">
    <property type="entry name" value="TopoI_DNA-bd_euk"/>
</dbReference>
<feature type="active site" description="O-(3'-phospho-DNA)-tyrosine intermediate" evidence="6">
    <location>
        <position position="903"/>
    </location>
</feature>
<feature type="compositionally biased region" description="Basic and acidic residues" evidence="9">
    <location>
        <begin position="177"/>
        <end position="194"/>
    </location>
</feature>
<dbReference type="InterPro" id="IPR051062">
    <property type="entry name" value="Topoisomerase_IB"/>
</dbReference>
<dbReference type="InterPro" id="IPR013500">
    <property type="entry name" value="TopoI_cat_euk"/>
</dbReference>
<dbReference type="SUPFAM" id="SSF56741">
    <property type="entry name" value="Eukaryotic DNA topoisomerase I, N-terminal DNA-binding fragment"/>
    <property type="match status" value="1"/>
</dbReference>
<dbReference type="Pfam" id="PF02919">
    <property type="entry name" value="Topoisom_I_N"/>
    <property type="match status" value="1"/>
</dbReference>
<dbReference type="PANTHER" id="PTHR10290">
    <property type="entry name" value="DNA TOPOISOMERASE I"/>
    <property type="match status" value="1"/>
</dbReference>
<evidence type="ECO:0000256" key="8">
    <source>
        <dbReference type="SAM" id="Coils"/>
    </source>
</evidence>
<dbReference type="Gene3D" id="1.10.132.10">
    <property type="match status" value="1"/>
</dbReference>
<feature type="coiled-coil region" evidence="8">
    <location>
        <begin position="829"/>
        <end position="891"/>
    </location>
</feature>
<proteinExistence type="inferred from homology"/>
<dbReference type="InterPro" id="IPR036202">
    <property type="entry name" value="TopoI_DNA-bd_euk_N_sf"/>
</dbReference>
<dbReference type="OrthoDB" id="47179at2759"/>
<dbReference type="InterPro" id="IPR013499">
    <property type="entry name" value="TopoI_euk"/>
</dbReference>
<dbReference type="GO" id="GO:0003917">
    <property type="term" value="F:DNA topoisomerase type I (single strand cut, ATP-independent) activity"/>
    <property type="evidence" value="ECO:0007669"/>
    <property type="project" value="UniProtKB-UniRule"/>
</dbReference>
<evidence type="ECO:0000256" key="6">
    <source>
        <dbReference type="PROSITE-ProRule" id="PRU01382"/>
    </source>
</evidence>
<dbReference type="AlphaFoldDB" id="A0A9P8I6M5"/>
<dbReference type="PRINTS" id="PR00416">
    <property type="entry name" value="EUTPISMRASEI"/>
</dbReference>
<dbReference type="Gene3D" id="3.90.15.10">
    <property type="entry name" value="Topoisomerase I, Chain A, domain 3"/>
    <property type="match status" value="1"/>
</dbReference>
<dbReference type="Gene3D" id="2.170.11.10">
    <property type="entry name" value="DNA Topoisomerase I, domain 2"/>
    <property type="match status" value="1"/>
</dbReference>
<dbReference type="Proteomes" id="UP000698800">
    <property type="component" value="Unassembled WGS sequence"/>
</dbReference>
<keyword evidence="4 6" id="KW-0238">DNA-binding</keyword>
<dbReference type="GO" id="GO:0006265">
    <property type="term" value="P:DNA topological change"/>
    <property type="evidence" value="ECO:0007669"/>
    <property type="project" value="UniProtKB-UniRule"/>
</dbReference>
<feature type="domain" description="DNA topoisomerase I eukaryotic-type" evidence="10">
    <location>
        <begin position="467"/>
        <end position="917"/>
    </location>
</feature>
<dbReference type="GO" id="GO:0003677">
    <property type="term" value="F:DNA binding"/>
    <property type="evidence" value="ECO:0007669"/>
    <property type="project" value="UniProtKB-UniRule"/>
</dbReference>
<gene>
    <name evidence="11" type="ORF">FGG08_001629</name>
</gene>
<keyword evidence="5 6" id="KW-0413">Isomerase</keyword>
<evidence type="ECO:0000256" key="4">
    <source>
        <dbReference type="ARBA" id="ARBA00023125"/>
    </source>
</evidence>
<evidence type="ECO:0000256" key="9">
    <source>
        <dbReference type="SAM" id="MobiDB-lite"/>
    </source>
</evidence>
<organism evidence="11 12">
    <name type="scientific">Glutinoglossum americanum</name>
    <dbReference type="NCBI Taxonomy" id="1670608"/>
    <lineage>
        <taxon>Eukaryota</taxon>
        <taxon>Fungi</taxon>
        <taxon>Dikarya</taxon>
        <taxon>Ascomycota</taxon>
        <taxon>Pezizomycotina</taxon>
        <taxon>Geoglossomycetes</taxon>
        <taxon>Geoglossales</taxon>
        <taxon>Geoglossaceae</taxon>
        <taxon>Glutinoglossum</taxon>
    </lineage>
</organism>
<dbReference type="FunFam" id="1.10.10.41:FF:000001">
    <property type="entry name" value="DNA topoisomerase I"/>
    <property type="match status" value="1"/>
</dbReference>
<evidence type="ECO:0000259" key="10">
    <source>
        <dbReference type="SMART" id="SM00435"/>
    </source>
</evidence>
<dbReference type="CDD" id="cd03488">
    <property type="entry name" value="Topoisomer_IB_N_htopoI_like"/>
    <property type="match status" value="1"/>
</dbReference>
<accession>A0A9P8I6M5</accession>
<dbReference type="Pfam" id="PF01028">
    <property type="entry name" value="Topoisom_I"/>
    <property type="match status" value="1"/>
</dbReference>
<evidence type="ECO:0000256" key="5">
    <source>
        <dbReference type="ARBA" id="ARBA00023235"/>
    </source>
</evidence>
<feature type="region of interest" description="Disordered" evidence="9">
    <location>
        <begin position="1"/>
        <end position="299"/>
    </location>
</feature>
<evidence type="ECO:0000256" key="1">
    <source>
        <dbReference type="ARBA" id="ARBA00000213"/>
    </source>
</evidence>
<feature type="compositionally biased region" description="Acidic residues" evidence="9">
    <location>
        <begin position="287"/>
        <end position="299"/>
    </location>
</feature>
<name>A0A9P8I6M5_9PEZI</name>
<dbReference type="FunFam" id="1.10.132.10:FF:000003">
    <property type="entry name" value="DNA topoisomerase I"/>
    <property type="match status" value="1"/>
</dbReference>
<comment type="similarity">
    <text evidence="2 6 7">Belongs to the type IB topoisomerase family.</text>
</comment>
<protein>
    <recommendedName>
        <fullName evidence="7">DNA topoisomerase I</fullName>
        <ecNumber evidence="7">5.6.2.1</ecNumber>
    </recommendedName>
    <alternativeName>
        <fullName evidence="7">DNA topoisomerase 1</fullName>
    </alternativeName>
</protein>
<dbReference type="InterPro" id="IPR001631">
    <property type="entry name" value="TopoI"/>
</dbReference>
<dbReference type="GO" id="GO:0005694">
    <property type="term" value="C:chromosome"/>
    <property type="evidence" value="ECO:0007669"/>
    <property type="project" value="InterPro"/>
</dbReference>
<dbReference type="FunFam" id="2.170.11.10:FF:000001">
    <property type="entry name" value="DNA topoisomerase I"/>
    <property type="match status" value="1"/>
</dbReference>
<dbReference type="EMBL" id="JAGHQL010000022">
    <property type="protein sequence ID" value="KAH0544184.1"/>
    <property type="molecule type" value="Genomic_DNA"/>
</dbReference>
<sequence length="945" mass="107245">MSSSEDDIPLVNSGKANGYRARVKQPVSRGKIPKSLNEEMDQTNVHPAQTGLSIRNGPAEEMEIDRREINGIKPSGNGLGKRKARKSAENNKGYKEESSEDEEDEPLVKRRRTGTGKAAKPKVESDSDNEPLVSKRSQPKKSPTTVLKKPQKFSETNVAESDDSDVPLGAKLAQQKAKVEKAEKDAKQIRKIEKQSGSSVRKPATKEANSNDKPVVKPKDKPSGVKNSAPRKKQANGVKKVEPESDDDAPLSRKVLAKKSIAKVKADPETGTKKSSKGKSIKKEETPADTDAEQDEEEEYKWWEDQALGDGTKKWTTLEHAGVVFPPPYELLPGNVKMRYDGIPVTLHPDAEEVAGFFGAMLNSTHNVENPRFVANFFADFLAILAETGGAKDKNGKKIHVKEFKKCDFTAIFDYYEAKRAEKKALPAAEKKALKAEKDVAEAPYLYCLWDGRKEKVGNFRIEPPGLFRGRGEHPKTGKVKKRVLPEQITINIHKDATVPIPPPGHRWKEIKHDDTATWLAMWQENVNKQYKYVMLAANSSIKGMSDFKKFEKSRELKKHIDRIRQDYQRDLKAELMADRQRATAVYLIDRFALRAGNEKGDDEADTVGCCSLKFEHVTLKPPSTVVFDFLGKDSIRFYDEFVVDPQVFKNLKIFKKPPKREGDEIFDRLTTVQLNKHLGSYMPGLSAKVFRTYNASYTMANILRELTVKGSVPEMIKAYNDANRRVAILCNHKRTVGAAHAGQMEKMTDKIKGLKYQKWRIKQMMVNIDPKIKKKKPEGYFALDEDLTQEWIEEHQAFLVQEMRQKIEKKFQKENEKLIADGQPEMKAKEFEERLQSATELEEKFEAENKTKKIKSEVRGATIEKMEDNISKLDQRIETLLVQAEDKESNKEVALGTSKTNYIDPRLTVVYSKKFGVPIDKFFSKNLREKFAWAMKSVGEDWEF</sequence>
<evidence type="ECO:0000256" key="2">
    <source>
        <dbReference type="ARBA" id="ARBA00006645"/>
    </source>
</evidence>
<keyword evidence="8" id="KW-0175">Coiled coil</keyword>
<dbReference type="EC" id="5.6.2.1" evidence="7"/>
<dbReference type="InterPro" id="IPR048045">
    <property type="entry name" value="Topoisomer_I_DNA-bd"/>
</dbReference>
<dbReference type="SMART" id="SM00435">
    <property type="entry name" value="TOPEUc"/>
    <property type="match status" value="1"/>
</dbReference>
<comment type="function">
    <text evidence="7">Releases the supercoiling and torsional tension of DNA introduced during the DNA replication and transcription by transiently cleaving and rejoining one strand of the DNA duplex. Introduces a single-strand break via transesterification at the specific target site 5'-[CT]CCTTp site in duplex DNA. The scissile phosphodiester is attacked by the catalytic tyrosine of the enzyme, resulting in the formation of a DNA-(3'-phosphotyrosyl)-enzyme intermediate and the expulsion of a 5'-OH DNA strand. The free DNA strand then undergoes passage around the unbroken strand thus removing DNA supercoils. Finally, in the religation step, the DNA 5'-OH attacks the covalent intermediate to expel the active-site tyrosine and restore the DNA phosphodiester backbone.</text>
</comment>
<dbReference type="PANTHER" id="PTHR10290:SF3">
    <property type="entry name" value="DNA TOPOISOMERASE 1"/>
    <property type="match status" value="1"/>
</dbReference>
<keyword evidence="12" id="KW-1185">Reference proteome</keyword>
<dbReference type="InterPro" id="IPR014727">
    <property type="entry name" value="TopoI_cat_a/b-sub_euk"/>
</dbReference>
<dbReference type="InterPro" id="IPR011010">
    <property type="entry name" value="DNA_brk_join_enz"/>
</dbReference>
<dbReference type="InterPro" id="IPR025834">
    <property type="entry name" value="TopoI_C_dom"/>
</dbReference>
<dbReference type="InterPro" id="IPR013034">
    <property type="entry name" value="DNA_topo_DNA_db_N_dom1"/>
</dbReference>
<feature type="compositionally biased region" description="Basic and acidic residues" evidence="9">
    <location>
        <begin position="214"/>
        <end position="223"/>
    </location>
</feature>
<dbReference type="Pfam" id="PF14370">
    <property type="entry name" value="Topo_C_assoc"/>
    <property type="match status" value="1"/>
</dbReference>
<evidence type="ECO:0000313" key="11">
    <source>
        <dbReference type="EMBL" id="KAH0544184.1"/>
    </source>
</evidence>